<feature type="transmembrane region" description="Helical" evidence="2">
    <location>
        <begin position="517"/>
        <end position="534"/>
    </location>
</feature>
<feature type="transmembrane region" description="Helical" evidence="2">
    <location>
        <begin position="540"/>
        <end position="557"/>
    </location>
</feature>
<dbReference type="EMBL" id="ML121537">
    <property type="protein sequence ID" value="RPB25586.1"/>
    <property type="molecule type" value="Genomic_DNA"/>
</dbReference>
<sequence length="558" mass="62191">MSVRNDKQQTTTHPPEAAPEALQIIDENKPIVTLYTVDNQDTVSVRGAWVQDIQTALYTLGTGPGDGSTTTDGGQNLMTPDSATAMSMRPESLSTPTVTGGGCPSDEPSESQCARVGHEGTEGDNQNIISCSDVDADLLLHVRYQSGQDATTEINAPFLSLRVSATVLRMASPPLRTLLDTPPVSRSRTPDGLHQLIAIHEPRVWGRREGRGTITLILTAPNESEQLRQAALIVFNILHLNESYLPTQHPSMLQIAWVAELAWVLGCLSPIVPWIKSWIKESPAADEDTRLVSALVLGFVMGDSEAFEKASLYWLRRGRKSDFDNFEGSSLGVMIVIQAAIQRKRQEIAQRFIDILNESFHSYCVRGKKNSDQTFILGALFYALCDSSAGITIAPMLAPALQTETPSPFRLQWQPQMREQSINSLLGKLAVIIEAFNVELQLHRRDLSLHWKNPAPPLAIKAKSLWRELRGLSLKDYRPEVAKIMQVEADIWDWPEGISQLYKIADMNDDLKGTWRMMFYYLACLQLGLTLLEIFVEGRWLVWCLQLVGLLLFVALLF</sequence>
<dbReference type="AlphaFoldDB" id="A0A3N4LRU8"/>
<evidence type="ECO:0000256" key="1">
    <source>
        <dbReference type="SAM" id="MobiDB-lite"/>
    </source>
</evidence>
<evidence type="ECO:0000256" key="2">
    <source>
        <dbReference type="SAM" id="Phobius"/>
    </source>
</evidence>
<keyword evidence="2" id="KW-0472">Membrane</keyword>
<proteinExistence type="predicted"/>
<reference evidence="3 4" key="1">
    <citation type="journal article" date="2018" name="Nat. Ecol. Evol.">
        <title>Pezizomycetes genomes reveal the molecular basis of ectomycorrhizal truffle lifestyle.</title>
        <authorList>
            <person name="Murat C."/>
            <person name="Payen T."/>
            <person name="Noel B."/>
            <person name="Kuo A."/>
            <person name="Morin E."/>
            <person name="Chen J."/>
            <person name="Kohler A."/>
            <person name="Krizsan K."/>
            <person name="Balestrini R."/>
            <person name="Da Silva C."/>
            <person name="Montanini B."/>
            <person name="Hainaut M."/>
            <person name="Levati E."/>
            <person name="Barry K.W."/>
            <person name="Belfiori B."/>
            <person name="Cichocki N."/>
            <person name="Clum A."/>
            <person name="Dockter R.B."/>
            <person name="Fauchery L."/>
            <person name="Guy J."/>
            <person name="Iotti M."/>
            <person name="Le Tacon F."/>
            <person name="Lindquist E.A."/>
            <person name="Lipzen A."/>
            <person name="Malagnac F."/>
            <person name="Mello A."/>
            <person name="Molinier V."/>
            <person name="Miyauchi S."/>
            <person name="Poulain J."/>
            <person name="Riccioni C."/>
            <person name="Rubini A."/>
            <person name="Sitrit Y."/>
            <person name="Splivallo R."/>
            <person name="Traeger S."/>
            <person name="Wang M."/>
            <person name="Zifcakova L."/>
            <person name="Wipf D."/>
            <person name="Zambonelli A."/>
            <person name="Paolocci F."/>
            <person name="Nowrousian M."/>
            <person name="Ottonello S."/>
            <person name="Baldrian P."/>
            <person name="Spatafora J.W."/>
            <person name="Henrissat B."/>
            <person name="Nagy L.G."/>
            <person name="Aury J.M."/>
            <person name="Wincker P."/>
            <person name="Grigoriev I.V."/>
            <person name="Bonfante P."/>
            <person name="Martin F.M."/>
        </authorList>
    </citation>
    <scope>NUCLEOTIDE SEQUENCE [LARGE SCALE GENOMIC DNA]</scope>
    <source>
        <strain evidence="3 4">ATCC MYA-4762</strain>
    </source>
</reference>
<protein>
    <submittedName>
        <fullName evidence="3">Uncharacterized protein</fullName>
    </submittedName>
</protein>
<keyword evidence="2" id="KW-1133">Transmembrane helix</keyword>
<accession>A0A3N4LRU8</accession>
<evidence type="ECO:0000313" key="4">
    <source>
        <dbReference type="Proteomes" id="UP000267821"/>
    </source>
</evidence>
<dbReference type="Proteomes" id="UP000267821">
    <property type="component" value="Unassembled WGS sequence"/>
</dbReference>
<dbReference type="InParanoid" id="A0A3N4LRU8"/>
<keyword evidence="2" id="KW-0812">Transmembrane</keyword>
<feature type="region of interest" description="Disordered" evidence="1">
    <location>
        <begin position="1"/>
        <end position="20"/>
    </location>
</feature>
<evidence type="ECO:0000313" key="3">
    <source>
        <dbReference type="EMBL" id="RPB25586.1"/>
    </source>
</evidence>
<gene>
    <name evidence="3" type="ORF">L211DRAFT_867093</name>
</gene>
<feature type="region of interest" description="Disordered" evidence="1">
    <location>
        <begin position="87"/>
        <end position="127"/>
    </location>
</feature>
<keyword evidence="4" id="KW-1185">Reference proteome</keyword>
<organism evidence="3 4">
    <name type="scientific">Terfezia boudieri ATCC MYA-4762</name>
    <dbReference type="NCBI Taxonomy" id="1051890"/>
    <lineage>
        <taxon>Eukaryota</taxon>
        <taxon>Fungi</taxon>
        <taxon>Dikarya</taxon>
        <taxon>Ascomycota</taxon>
        <taxon>Pezizomycotina</taxon>
        <taxon>Pezizomycetes</taxon>
        <taxon>Pezizales</taxon>
        <taxon>Pezizaceae</taxon>
        <taxon>Terfezia</taxon>
    </lineage>
</organism>
<name>A0A3N4LRU8_9PEZI</name>